<dbReference type="PANTHER" id="PTHR42928">
    <property type="entry name" value="TRICARBOXYLATE-BINDING PROTEIN"/>
    <property type="match status" value="1"/>
</dbReference>
<keyword evidence="2" id="KW-0732">Signal</keyword>
<keyword evidence="4" id="KW-1185">Reference proteome</keyword>
<dbReference type="Gene3D" id="3.40.190.150">
    <property type="entry name" value="Bordetella uptake gene, domain 1"/>
    <property type="match status" value="1"/>
</dbReference>
<accession>A0A1M6AZU0</accession>
<feature type="signal peptide" evidence="2">
    <location>
        <begin position="1"/>
        <end position="27"/>
    </location>
</feature>
<dbReference type="Pfam" id="PF03401">
    <property type="entry name" value="TctC"/>
    <property type="match status" value="1"/>
</dbReference>
<evidence type="ECO:0000256" key="2">
    <source>
        <dbReference type="SAM" id="SignalP"/>
    </source>
</evidence>
<feature type="chain" id="PRO_5012612761" evidence="2">
    <location>
        <begin position="28"/>
        <end position="328"/>
    </location>
</feature>
<evidence type="ECO:0000256" key="1">
    <source>
        <dbReference type="ARBA" id="ARBA00006987"/>
    </source>
</evidence>
<dbReference type="EMBL" id="FQXE01000023">
    <property type="protein sequence ID" value="SHI41995.1"/>
    <property type="molecule type" value="Genomic_DNA"/>
</dbReference>
<dbReference type="AlphaFoldDB" id="A0A1M6AZU0"/>
<comment type="similarity">
    <text evidence="1">Belongs to the UPF0065 (bug) family.</text>
</comment>
<name>A0A1M6AZU0_9BURK</name>
<protein>
    <submittedName>
        <fullName evidence="3">Tripartite-type tricarboxylate transporter, receptor component TctC</fullName>
    </submittedName>
</protein>
<evidence type="ECO:0000313" key="3">
    <source>
        <dbReference type="EMBL" id="SHI41995.1"/>
    </source>
</evidence>
<reference evidence="3 4" key="1">
    <citation type="submission" date="2016-11" db="EMBL/GenBank/DDBJ databases">
        <authorList>
            <person name="Jaros S."/>
            <person name="Januszkiewicz K."/>
            <person name="Wedrychowicz H."/>
        </authorList>
    </citation>
    <scope>NUCLEOTIDE SEQUENCE [LARGE SCALE GENOMIC DNA]</scope>
    <source>
        <strain evidence="3 4">CGMCC 1.10190</strain>
    </source>
</reference>
<gene>
    <name evidence="3" type="ORF">SAMN04488135_12366</name>
</gene>
<dbReference type="InterPro" id="IPR005064">
    <property type="entry name" value="BUG"/>
</dbReference>
<dbReference type="InterPro" id="IPR042100">
    <property type="entry name" value="Bug_dom1"/>
</dbReference>
<proteinExistence type="inferred from homology"/>
<dbReference type="SUPFAM" id="SSF53850">
    <property type="entry name" value="Periplasmic binding protein-like II"/>
    <property type="match status" value="1"/>
</dbReference>
<dbReference type="RefSeq" id="WP_073109896.1">
    <property type="nucleotide sequence ID" value="NZ_FQXE01000023.1"/>
</dbReference>
<organism evidence="3 4">
    <name type="scientific">Pollutimonas bauzanensis</name>
    <dbReference type="NCBI Taxonomy" id="658167"/>
    <lineage>
        <taxon>Bacteria</taxon>
        <taxon>Pseudomonadati</taxon>
        <taxon>Pseudomonadota</taxon>
        <taxon>Betaproteobacteria</taxon>
        <taxon>Burkholderiales</taxon>
        <taxon>Alcaligenaceae</taxon>
        <taxon>Pollutimonas</taxon>
    </lineage>
</organism>
<dbReference type="Proteomes" id="UP000184226">
    <property type="component" value="Unassembled WGS sequence"/>
</dbReference>
<dbReference type="OrthoDB" id="8678477at2"/>
<keyword evidence="3" id="KW-0675">Receptor</keyword>
<dbReference type="PANTHER" id="PTHR42928:SF5">
    <property type="entry name" value="BLR1237 PROTEIN"/>
    <property type="match status" value="1"/>
</dbReference>
<evidence type="ECO:0000313" key="4">
    <source>
        <dbReference type="Proteomes" id="UP000184226"/>
    </source>
</evidence>
<sequence>MARPSKRILLLLAMLALGITGSKAGFAASNDWPNKPVRLIVTYPAGGGADIVARLVSAKMAQSLGQQIVVENRPGANGQIGASAVAHSAPDGYTILLDATGFAINPGLYKKLPYDSKNDFVPISLLVKFPNLLVKTPKFGAGSVQDLVKMAKEQPGQITYASSGIGSVQHLAAALFASQFKLDMLHVPYKGGSPAMTDLAGGQVKIMFANGASSLPFVKSGKAVALATTGSERSEALPEGPTMAEAGVPGFEVYEWNALFAPKGTSAEIIEKLSSAAHDAIGDAEVQKQLISMGGEPIGGSPSDSKAFIYGEMEHWTKVIEENNIEAQ</sequence>
<dbReference type="STRING" id="658167.SAMN04488135_12366"/>
<dbReference type="PIRSF" id="PIRSF017082">
    <property type="entry name" value="YflP"/>
    <property type="match status" value="1"/>
</dbReference>
<dbReference type="Gene3D" id="3.40.190.10">
    <property type="entry name" value="Periplasmic binding protein-like II"/>
    <property type="match status" value="1"/>
</dbReference>
<dbReference type="CDD" id="cd13578">
    <property type="entry name" value="PBP2_Bug27"/>
    <property type="match status" value="1"/>
</dbReference>